<dbReference type="HOGENOM" id="CLU_019519_0_0_1"/>
<dbReference type="eggNOG" id="KOG2425">
    <property type="taxonomic scope" value="Eukaryota"/>
</dbReference>
<evidence type="ECO:0008006" key="3">
    <source>
        <dbReference type="Google" id="ProtNLM"/>
    </source>
</evidence>
<dbReference type="PANTHER" id="PTHR15002:SF0">
    <property type="entry name" value="RIBOSOMAL BIOGENESIS PROTEIN LAS1L"/>
    <property type="match status" value="1"/>
</dbReference>
<accession>W6Z8D3</accession>
<dbReference type="InterPro" id="IPR007174">
    <property type="entry name" value="Las1"/>
</dbReference>
<dbReference type="RefSeq" id="XP_007687230.1">
    <property type="nucleotide sequence ID" value="XM_007689040.1"/>
</dbReference>
<dbReference type="KEGG" id="bor:COCMIDRAFT_93388"/>
<dbReference type="OrthoDB" id="10263222at2759"/>
<evidence type="ECO:0000313" key="2">
    <source>
        <dbReference type="Proteomes" id="UP000054032"/>
    </source>
</evidence>
<dbReference type="EMBL" id="KI963969">
    <property type="protein sequence ID" value="EUC46235.1"/>
    <property type="molecule type" value="Genomic_DNA"/>
</dbReference>
<dbReference type="GO" id="GO:0000470">
    <property type="term" value="P:maturation of LSU-rRNA"/>
    <property type="evidence" value="ECO:0007669"/>
    <property type="project" value="TreeGrafter"/>
</dbReference>
<organism evidence="1 2">
    <name type="scientific">Bipolaris oryzae ATCC 44560</name>
    <dbReference type="NCBI Taxonomy" id="930090"/>
    <lineage>
        <taxon>Eukaryota</taxon>
        <taxon>Fungi</taxon>
        <taxon>Dikarya</taxon>
        <taxon>Ascomycota</taxon>
        <taxon>Pezizomycotina</taxon>
        <taxon>Dothideomycetes</taxon>
        <taxon>Pleosporomycetidae</taxon>
        <taxon>Pleosporales</taxon>
        <taxon>Pleosporineae</taxon>
        <taxon>Pleosporaceae</taxon>
        <taxon>Bipolaris</taxon>
    </lineage>
</organism>
<proteinExistence type="predicted"/>
<dbReference type="GO" id="GO:0000460">
    <property type="term" value="P:maturation of 5.8S rRNA"/>
    <property type="evidence" value="ECO:0007669"/>
    <property type="project" value="TreeGrafter"/>
</dbReference>
<dbReference type="GO" id="GO:0004519">
    <property type="term" value="F:endonuclease activity"/>
    <property type="evidence" value="ECO:0007669"/>
    <property type="project" value="InterPro"/>
</dbReference>
<dbReference type="STRING" id="930090.W6Z8D3"/>
<dbReference type="Pfam" id="PF04031">
    <property type="entry name" value="Las1"/>
    <property type="match status" value="1"/>
</dbReference>
<dbReference type="PANTHER" id="PTHR15002">
    <property type="entry name" value="RIBOSOMAL BIOGENESIS PROTEIN LAS1L"/>
    <property type="match status" value="1"/>
</dbReference>
<protein>
    <recommendedName>
        <fullName evidence="3">Las1-domain-containing protein</fullName>
    </recommendedName>
</protein>
<name>W6Z8D3_COCMI</name>
<gene>
    <name evidence="1" type="ORF">COCMIDRAFT_93388</name>
</gene>
<sequence>MDSNNKTRFVVTAWRNGHELLQLRHDLYCSETLRREKAVNKVFAWRLRKPDTLPLLLESTADIVDVILQDGRGGLQHNALRLLYATALSRFVTGLADTQIDLTRDRPSWFPAGKSLQLPLSLLETRHRIVHRHLPSLAELKRAAADSLEWLWEWYWRQLDYAFETGGAGDGEAGDEFGSETRAAIKEKLQAVLKSYVKERKNEIKQRRQDNKAAQTALSTFTLHFSANKPTQRILLDLLVDEKMILPTDKKLGSSMSGAFLIWTPLLTALCTSSTLPLNALITRLLDHLSPFKVSSTHYHHTSTTPDSENPIKEAIYTWLSHMLTSSDWASARRIAASAEKLHEEALVRIFSAPCFWACKLAEALLDKGDVANAEAWRAVLDAARGEGEGEGEEEGGEMDVDVEDEVEVESIAAALPVRRVGGDMQKKIQGPVKVLGMWKARPIGWLAEEWEDDE</sequence>
<dbReference type="Proteomes" id="UP000054032">
    <property type="component" value="Unassembled WGS sequence"/>
</dbReference>
<dbReference type="GO" id="GO:0090730">
    <property type="term" value="C:Las1 complex"/>
    <property type="evidence" value="ECO:0007669"/>
    <property type="project" value="InterPro"/>
</dbReference>
<dbReference type="AlphaFoldDB" id="W6Z8D3"/>
<keyword evidence="2" id="KW-1185">Reference proteome</keyword>
<dbReference type="GO" id="GO:0030687">
    <property type="term" value="C:preribosome, large subunit precursor"/>
    <property type="evidence" value="ECO:0007669"/>
    <property type="project" value="TreeGrafter"/>
</dbReference>
<evidence type="ECO:0000313" key="1">
    <source>
        <dbReference type="EMBL" id="EUC46235.1"/>
    </source>
</evidence>
<reference evidence="1 2" key="1">
    <citation type="journal article" date="2013" name="PLoS Genet.">
        <title>Comparative genome structure, secondary metabolite, and effector coding capacity across Cochliobolus pathogens.</title>
        <authorList>
            <person name="Condon B.J."/>
            <person name="Leng Y."/>
            <person name="Wu D."/>
            <person name="Bushley K.E."/>
            <person name="Ohm R.A."/>
            <person name="Otillar R."/>
            <person name="Martin J."/>
            <person name="Schackwitz W."/>
            <person name="Grimwood J."/>
            <person name="MohdZainudin N."/>
            <person name="Xue C."/>
            <person name="Wang R."/>
            <person name="Manning V.A."/>
            <person name="Dhillon B."/>
            <person name="Tu Z.J."/>
            <person name="Steffenson B.J."/>
            <person name="Salamov A."/>
            <person name="Sun H."/>
            <person name="Lowry S."/>
            <person name="LaButti K."/>
            <person name="Han J."/>
            <person name="Copeland A."/>
            <person name="Lindquist E."/>
            <person name="Barry K."/>
            <person name="Schmutz J."/>
            <person name="Baker S.E."/>
            <person name="Ciuffetti L.M."/>
            <person name="Grigoriev I.V."/>
            <person name="Zhong S."/>
            <person name="Turgeon B.G."/>
        </authorList>
    </citation>
    <scope>NUCLEOTIDE SEQUENCE [LARGE SCALE GENOMIC DNA]</scope>
    <source>
        <strain evidence="1 2">ATCC 44560</strain>
    </source>
</reference>
<dbReference type="GeneID" id="19128261"/>